<dbReference type="InterPro" id="IPR058447">
    <property type="entry name" value="DUF8134"/>
</dbReference>
<proteinExistence type="predicted"/>
<sequence length="106" mass="11583">MTTSVHQLDDGAWISVNDTRVMPVSNLWRLRDHDFCRCDLADVLAEGFVEVGVDVSNVEARIAGQCIICGASGVTGWLRMGAVDPETDEFRAVVPNSVHQPCLPSR</sequence>
<comment type="caution">
    <text evidence="2">The sequence shown here is derived from an EMBL/GenBank/DDBJ whole genome shotgun (WGS) entry which is preliminary data.</text>
</comment>
<evidence type="ECO:0000313" key="3">
    <source>
        <dbReference type="Proteomes" id="UP001596417"/>
    </source>
</evidence>
<dbReference type="Proteomes" id="UP001596417">
    <property type="component" value="Unassembled WGS sequence"/>
</dbReference>
<dbReference type="GeneID" id="76201362"/>
<gene>
    <name evidence="2" type="ORF">ACFQL7_18630</name>
</gene>
<dbReference type="AlphaFoldDB" id="A0ABD5YVU6"/>
<organism evidence="2 3">
    <name type="scientific">Halocatena marina</name>
    <dbReference type="NCBI Taxonomy" id="2934937"/>
    <lineage>
        <taxon>Archaea</taxon>
        <taxon>Methanobacteriati</taxon>
        <taxon>Methanobacteriota</taxon>
        <taxon>Stenosarchaea group</taxon>
        <taxon>Halobacteria</taxon>
        <taxon>Halobacteriales</taxon>
        <taxon>Natronomonadaceae</taxon>
        <taxon>Halocatena</taxon>
    </lineage>
</organism>
<dbReference type="EMBL" id="JBHTAX010000001">
    <property type="protein sequence ID" value="MFC7191605.1"/>
    <property type="molecule type" value="Genomic_DNA"/>
</dbReference>
<name>A0ABD5YVU6_9EURY</name>
<accession>A0ABD5YVU6</accession>
<dbReference type="RefSeq" id="WP_248909811.1">
    <property type="nucleotide sequence ID" value="NZ_CP109979.1"/>
</dbReference>
<evidence type="ECO:0000259" key="1">
    <source>
        <dbReference type="Pfam" id="PF26455"/>
    </source>
</evidence>
<keyword evidence="3" id="KW-1185">Reference proteome</keyword>
<reference evidence="2 3" key="1">
    <citation type="journal article" date="2019" name="Int. J. Syst. Evol. Microbiol.">
        <title>The Global Catalogue of Microorganisms (GCM) 10K type strain sequencing project: providing services to taxonomists for standard genome sequencing and annotation.</title>
        <authorList>
            <consortium name="The Broad Institute Genomics Platform"/>
            <consortium name="The Broad Institute Genome Sequencing Center for Infectious Disease"/>
            <person name="Wu L."/>
            <person name="Ma J."/>
        </authorList>
    </citation>
    <scope>NUCLEOTIDE SEQUENCE [LARGE SCALE GENOMIC DNA]</scope>
    <source>
        <strain evidence="2 3">RDMS1</strain>
    </source>
</reference>
<protein>
    <recommendedName>
        <fullName evidence="1">DUF8134 domain-containing protein</fullName>
    </recommendedName>
</protein>
<evidence type="ECO:0000313" key="2">
    <source>
        <dbReference type="EMBL" id="MFC7191605.1"/>
    </source>
</evidence>
<feature type="domain" description="DUF8134" evidence="1">
    <location>
        <begin position="1"/>
        <end position="101"/>
    </location>
</feature>
<dbReference type="Pfam" id="PF26455">
    <property type="entry name" value="DUF8134"/>
    <property type="match status" value="1"/>
</dbReference>